<dbReference type="PANTHER" id="PTHR46279:SF9">
    <property type="entry name" value="OS01G0116300 PROTEIN"/>
    <property type="match status" value="1"/>
</dbReference>
<keyword evidence="5" id="KW-0808">Transferase</keyword>
<keyword evidence="12" id="KW-0472">Membrane</keyword>
<dbReference type="AlphaFoldDB" id="A0A3S3MH99"/>
<dbReference type="InterPro" id="IPR046948">
    <property type="entry name" value="ATL20-22-like"/>
</dbReference>
<evidence type="ECO:0000256" key="13">
    <source>
        <dbReference type="ARBA" id="ARBA00024209"/>
    </source>
</evidence>
<dbReference type="EMBL" id="QPKB01000004">
    <property type="protein sequence ID" value="RWR83704.1"/>
    <property type="molecule type" value="Genomic_DNA"/>
</dbReference>
<evidence type="ECO:0000256" key="2">
    <source>
        <dbReference type="ARBA" id="ARBA00004167"/>
    </source>
</evidence>
<dbReference type="Proteomes" id="UP000283530">
    <property type="component" value="Unassembled WGS sequence"/>
</dbReference>
<name>A0A3S3MH99_9MAGN</name>
<gene>
    <name evidence="14" type="ORF">CKAN_01246500</name>
</gene>
<comment type="pathway">
    <text evidence="3">Protein modification; protein ubiquitination.</text>
</comment>
<dbReference type="GO" id="GO:0008270">
    <property type="term" value="F:zinc ion binding"/>
    <property type="evidence" value="ECO:0007669"/>
    <property type="project" value="UniProtKB-KW"/>
</dbReference>
<keyword evidence="15" id="KW-1185">Reference proteome</keyword>
<dbReference type="EC" id="2.3.2.27" evidence="4"/>
<accession>A0A3S3MH99</accession>
<comment type="similarity">
    <text evidence="13">Belongs to the RING-type zinc finger family. ATL subfamily.</text>
</comment>
<reference evidence="14 15" key="1">
    <citation type="journal article" date="2019" name="Nat. Plants">
        <title>Stout camphor tree genome fills gaps in understanding of flowering plant genome evolution.</title>
        <authorList>
            <person name="Chaw S.M."/>
            <person name="Liu Y.C."/>
            <person name="Wu Y.W."/>
            <person name="Wang H.Y."/>
            <person name="Lin C.I."/>
            <person name="Wu C.S."/>
            <person name="Ke H.M."/>
            <person name="Chang L.Y."/>
            <person name="Hsu C.Y."/>
            <person name="Yang H.T."/>
            <person name="Sudianto E."/>
            <person name="Hsu M.H."/>
            <person name="Wu K.P."/>
            <person name="Wang L.N."/>
            <person name="Leebens-Mack J.H."/>
            <person name="Tsai I.J."/>
        </authorList>
    </citation>
    <scope>NUCLEOTIDE SEQUENCE [LARGE SCALE GENOMIC DNA]</scope>
    <source>
        <strain evidence="15">cv. Chaw 1501</strain>
        <tissue evidence="14">Young leaves</tissue>
    </source>
</reference>
<keyword evidence="8" id="KW-0863">Zinc-finger</keyword>
<evidence type="ECO:0000256" key="3">
    <source>
        <dbReference type="ARBA" id="ARBA00004906"/>
    </source>
</evidence>
<keyword evidence="11" id="KW-1133">Transmembrane helix</keyword>
<keyword evidence="7" id="KW-0479">Metal-binding</keyword>
<evidence type="ECO:0000313" key="15">
    <source>
        <dbReference type="Proteomes" id="UP000283530"/>
    </source>
</evidence>
<evidence type="ECO:0000256" key="6">
    <source>
        <dbReference type="ARBA" id="ARBA00022692"/>
    </source>
</evidence>
<protein>
    <recommendedName>
        <fullName evidence="4">RING-type E3 ubiquitin transferase</fullName>
        <ecNumber evidence="4">2.3.2.27</ecNumber>
    </recommendedName>
</protein>
<proteinExistence type="inferred from homology"/>
<dbReference type="OrthoDB" id="547665at2759"/>
<dbReference type="PANTHER" id="PTHR46279">
    <property type="entry name" value="RING/U-BOX SUPERFAMILY PROTEIN"/>
    <property type="match status" value="1"/>
</dbReference>
<keyword evidence="6" id="KW-0812">Transmembrane</keyword>
<evidence type="ECO:0000256" key="4">
    <source>
        <dbReference type="ARBA" id="ARBA00012483"/>
    </source>
</evidence>
<dbReference type="GO" id="GO:0016020">
    <property type="term" value="C:membrane"/>
    <property type="evidence" value="ECO:0007669"/>
    <property type="project" value="UniProtKB-SubCell"/>
</dbReference>
<evidence type="ECO:0000256" key="7">
    <source>
        <dbReference type="ARBA" id="ARBA00022723"/>
    </source>
</evidence>
<evidence type="ECO:0000313" key="14">
    <source>
        <dbReference type="EMBL" id="RWR83704.1"/>
    </source>
</evidence>
<evidence type="ECO:0000256" key="9">
    <source>
        <dbReference type="ARBA" id="ARBA00022786"/>
    </source>
</evidence>
<sequence length="160" mass="18515">MMAVTPNRNDCFWRLFLNNSSSISFSPFVFERSYNYTFISRAKNVMNIHSDRPISSLSDSEHDVFMVGAYFDVAEMSVTCQPIKTVLMPRSYRFRYLGVGFGLRWDVSGCKKCRWRGKECGFENESSNDISCLDRHKCDITVIQHTYDTCIDGNGKLIRQ</sequence>
<dbReference type="GO" id="GO:0061630">
    <property type="term" value="F:ubiquitin protein ligase activity"/>
    <property type="evidence" value="ECO:0007669"/>
    <property type="project" value="UniProtKB-EC"/>
</dbReference>
<evidence type="ECO:0000256" key="11">
    <source>
        <dbReference type="ARBA" id="ARBA00022989"/>
    </source>
</evidence>
<comment type="catalytic activity">
    <reaction evidence="1">
        <text>S-ubiquitinyl-[E2 ubiquitin-conjugating enzyme]-L-cysteine + [acceptor protein]-L-lysine = [E2 ubiquitin-conjugating enzyme]-L-cysteine + N(6)-ubiquitinyl-[acceptor protein]-L-lysine.</text>
        <dbReference type="EC" id="2.3.2.27"/>
    </reaction>
</comment>
<keyword evidence="10" id="KW-0862">Zinc</keyword>
<evidence type="ECO:0000256" key="1">
    <source>
        <dbReference type="ARBA" id="ARBA00000900"/>
    </source>
</evidence>
<evidence type="ECO:0000256" key="12">
    <source>
        <dbReference type="ARBA" id="ARBA00023136"/>
    </source>
</evidence>
<comment type="subcellular location">
    <subcellularLocation>
        <location evidence="2">Membrane</location>
        <topology evidence="2">Single-pass membrane protein</topology>
    </subcellularLocation>
</comment>
<comment type="caution">
    <text evidence="14">The sequence shown here is derived from an EMBL/GenBank/DDBJ whole genome shotgun (WGS) entry which is preliminary data.</text>
</comment>
<evidence type="ECO:0000256" key="10">
    <source>
        <dbReference type="ARBA" id="ARBA00022833"/>
    </source>
</evidence>
<organism evidence="14 15">
    <name type="scientific">Cinnamomum micranthum f. kanehirae</name>
    <dbReference type="NCBI Taxonomy" id="337451"/>
    <lineage>
        <taxon>Eukaryota</taxon>
        <taxon>Viridiplantae</taxon>
        <taxon>Streptophyta</taxon>
        <taxon>Embryophyta</taxon>
        <taxon>Tracheophyta</taxon>
        <taxon>Spermatophyta</taxon>
        <taxon>Magnoliopsida</taxon>
        <taxon>Magnoliidae</taxon>
        <taxon>Laurales</taxon>
        <taxon>Lauraceae</taxon>
        <taxon>Cinnamomum</taxon>
    </lineage>
</organism>
<evidence type="ECO:0000256" key="5">
    <source>
        <dbReference type="ARBA" id="ARBA00022679"/>
    </source>
</evidence>
<keyword evidence="9" id="KW-0833">Ubl conjugation pathway</keyword>
<evidence type="ECO:0000256" key="8">
    <source>
        <dbReference type="ARBA" id="ARBA00022771"/>
    </source>
</evidence>